<dbReference type="InterPro" id="IPR046749">
    <property type="entry name" value="SHOCT_2"/>
</dbReference>
<feature type="domain" description="SHOCT-like" evidence="1">
    <location>
        <begin position="21"/>
        <end position="71"/>
    </location>
</feature>
<dbReference type="Proteomes" id="UP000037043">
    <property type="component" value="Unassembled WGS sequence"/>
</dbReference>
<name>A0A0L6ZDU5_9CLOT</name>
<gene>
    <name evidence="2" type="ORF">CLHOM_02650</name>
</gene>
<keyword evidence="3" id="KW-1185">Reference proteome</keyword>
<evidence type="ECO:0000259" key="1">
    <source>
        <dbReference type="Pfam" id="PF20612"/>
    </source>
</evidence>
<proteinExistence type="predicted"/>
<dbReference type="PATRIC" id="fig|1121318.3.peg.267"/>
<evidence type="ECO:0000313" key="2">
    <source>
        <dbReference type="EMBL" id="KOA21135.1"/>
    </source>
</evidence>
<reference evidence="3" key="1">
    <citation type="submission" date="2015-08" db="EMBL/GenBank/DDBJ databases">
        <title>Genome sequence of the strict anaerobe Clostridium homopropionicum LuHBu1 (DSM 5847T).</title>
        <authorList>
            <person name="Poehlein A."/>
            <person name="Beck M."/>
            <person name="Schiel-Bengelsdorf B."/>
            <person name="Bengelsdorf F.R."/>
            <person name="Daniel R."/>
            <person name="Duerre P."/>
        </authorList>
    </citation>
    <scope>NUCLEOTIDE SEQUENCE [LARGE SCALE GENOMIC DNA]</scope>
    <source>
        <strain evidence="3">DSM 5847</strain>
    </source>
</reference>
<organism evidence="2 3">
    <name type="scientific">Clostridium homopropionicum DSM 5847</name>
    <dbReference type="NCBI Taxonomy" id="1121318"/>
    <lineage>
        <taxon>Bacteria</taxon>
        <taxon>Bacillati</taxon>
        <taxon>Bacillota</taxon>
        <taxon>Clostridia</taxon>
        <taxon>Eubacteriales</taxon>
        <taxon>Clostridiaceae</taxon>
        <taxon>Clostridium</taxon>
    </lineage>
</organism>
<comment type="caution">
    <text evidence="2">The sequence shown here is derived from an EMBL/GenBank/DDBJ whole genome shotgun (WGS) entry which is preliminary data.</text>
</comment>
<dbReference type="STRING" id="36844.SAMN04488501_1076"/>
<dbReference type="RefSeq" id="WP_052219871.1">
    <property type="nucleotide sequence ID" value="NZ_LHUR01000010.1"/>
</dbReference>
<dbReference type="EMBL" id="LHUR01000010">
    <property type="protein sequence ID" value="KOA21135.1"/>
    <property type="molecule type" value="Genomic_DNA"/>
</dbReference>
<protein>
    <recommendedName>
        <fullName evidence="1">SHOCT-like domain-containing protein</fullName>
    </recommendedName>
</protein>
<sequence length="75" mass="8943">MKVTKIIEEHIENSTPTREVTTEQLQREFDYFRAENLLKTLLEKGLITPFEFNKITELNRKTFSPFLAEIMPLNR</sequence>
<accession>A0A0L6ZDU5</accession>
<dbReference type="AlphaFoldDB" id="A0A0L6ZDU5"/>
<evidence type="ECO:0000313" key="3">
    <source>
        <dbReference type="Proteomes" id="UP000037043"/>
    </source>
</evidence>
<dbReference type="Pfam" id="PF20612">
    <property type="entry name" value="SHOCT_2"/>
    <property type="match status" value="1"/>
</dbReference>